<organism evidence="2 3">
    <name type="scientific">Echinicola pacifica</name>
    <dbReference type="NCBI Taxonomy" id="346377"/>
    <lineage>
        <taxon>Bacteria</taxon>
        <taxon>Pseudomonadati</taxon>
        <taxon>Bacteroidota</taxon>
        <taxon>Cytophagia</taxon>
        <taxon>Cytophagales</taxon>
        <taxon>Cyclobacteriaceae</taxon>
        <taxon>Echinicola</taxon>
    </lineage>
</organism>
<gene>
    <name evidence="2" type="ORF">GCM10007049_19820</name>
</gene>
<dbReference type="EMBL" id="BMWX01000003">
    <property type="protein sequence ID" value="GGZ27083.1"/>
    <property type="molecule type" value="Genomic_DNA"/>
</dbReference>
<keyword evidence="1" id="KW-1133">Transmembrane helix</keyword>
<evidence type="ECO:0000313" key="3">
    <source>
        <dbReference type="Proteomes" id="UP000619457"/>
    </source>
</evidence>
<comment type="caution">
    <text evidence="2">The sequence shown here is derived from an EMBL/GenBank/DDBJ whole genome shotgun (WGS) entry which is preliminary data.</text>
</comment>
<dbReference type="Proteomes" id="UP000619457">
    <property type="component" value="Unassembled WGS sequence"/>
</dbReference>
<keyword evidence="3" id="KW-1185">Reference proteome</keyword>
<accession>A0A918Q0D9</accession>
<proteinExistence type="predicted"/>
<keyword evidence="1" id="KW-0812">Transmembrane</keyword>
<reference evidence="2" key="2">
    <citation type="submission" date="2020-09" db="EMBL/GenBank/DDBJ databases">
        <authorList>
            <person name="Sun Q."/>
            <person name="Kim S."/>
        </authorList>
    </citation>
    <scope>NUCLEOTIDE SEQUENCE</scope>
    <source>
        <strain evidence="2">KCTC 12368</strain>
    </source>
</reference>
<dbReference type="AlphaFoldDB" id="A0A918Q0D9"/>
<dbReference type="RefSeq" id="WP_018473109.1">
    <property type="nucleotide sequence ID" value="NZ_BMWX01000003.1"/>
</dbReference>
<keyword evidence="1" id="KW-0472">Membrane</keyword>
<sequence length="104" mass="11699">MGFVPIFVTLGGFIFLFFMVVNKSITRKKLQYKSTLESLSQTLGSSDNTLNLDAISKSLASHPQSSTETQHLHGKAKLYRHQYNQLIETMPYKIVAKIAGHELI</sequence>
<protein>
    <submittedName>
        <fullName evidence="2">Uncharacterized protein</fullName>
    </submittedName>
</protein>
<feature type="transmembrane region" description="Helical" evidence="1">
    <location>
        <begin position="6"/>
        <end position="25"/>
    </location>
</feature>
<evidence type="ECO:0000313" key="2">
    <source>
        <dbReference type="EMBL" id="GGZ27083.1"/>
    </source>
</evidence>
<name>A0A918Q0D9_9BACT</name>
<reference evidence="2" key="1">
    <citation type="journal article" date="2014" name="Int. J. Syst. Evol. Microbiol.">
        <title>Complete genome sequence of Corynebacterium casei LMG S-19264T (=DSM 44701T), isolated from a smear-ripened cheese.</title>
        <authorList>
            <consortium name="US DOE Joint Genome Institute (JGI-PGF)"/>
            <person name="Walter F."/>
            <person name="Albersmeier A."/>
            <person name="Kalinowski J."/>
            <person name="Ruckert C."/>
        </authorList>
    </citation>
    <scope>NUCLEOTIDE SEQUENCE</scope>
    <source>
        <strain evidence="2">KCTC 12368</strain>
    </source>
</reference>
<evidence type="ECO:0000256" key="1">
    <source>
        <dbReference type="SAM" id="Phobius"/>
    </source>
</evidence>